<reference evidence="2" key="1">
    <citation type="submission" date="2017-03" db="EMBL/GenBank/DDBJ databases">
        <title>Phytopthora megakarya and P. palmivora, two closely related causual agents of cacao black pod achieved similar genome size and gene model numbers by different mechanisms.</title>
        <authorList>
            <person name="Ali S."/>
            <person name="Shao J."/>
            <person name="Larry D.J."/>
            <person name="Kronmiller B."/>
            <person name="Shen D."/>
            <person name="Strem M.D."/>
            <person name="Melnick R.L."/>
            <person name="Guiltinan M.J."/>
            <person name="Tyler B.M."/>
            <person name="Meinhardt L.W."/>
            <person name="Bailey B.A."/>
        </authorList>
    </citation>
    <scope>NUCLEOTIDE SEQUENCE [LARGE SCALE GENOMIC DNA]</scope>
    <source>
        <strain evidence="2">zdho120</strain>
    </source>
</reference>
<sequence>MINSRKFSVPPGCRQQIESMFNAMLHAPSKEQILSCLQTFEQYAPAFSKCFDSNWTYCNNMWANYGHRRCFPGGNTTMNRVEPGWNQLEQLLGKQSSIDSSPVERMRELSSLISFFSAYPPVVDALPSVLQQLQTVMSTYTLSKVRQQ</sequence>
<dbReference type="Proteomes" id="UP000198211">
    <property type="component" value="Unassembled WGS sequence"/>
</dbReference>
<evidence type="ECO:0000313" key="1">
    <source>
        <dbReference type="EMBL" id="OWZ17365.1"/>
    </source>
</evidence>
<protein>
    <submittedName>
        <fullName evidence="1">Uncharacterized protein</fullName>
    </submittedName>
</protein>
<dbReference type="AlphaFoldDB" id="A0A225WIB5"/>
<comment type="caution">
    <text evidence="1">The sequence shown here is derived from an EMBL/GenBank/DDBJ whole genome shotgun (WGS) entry which is preliminary data.</text>
</comment>
<gene>
    <name evidence="1" type="ORF">PHMEG_0008703</name>
</gene>
<organism evidence="1 2">
    <name type="scientific">Phytophthora megakarya</name>
    <dbReference type="NCBI Taxonomy" id="4795"/>
    <lineage>
        <taxon>Eukaryota</taxon>
        <taxon>Sar</taxon>
        <taxon>Stramenopiles</taxon>
        <taxon>Oomycota</taxon>
        <taxon>Peronosporomycetes</taxon>
        <taxon>Peronosporales</taxon>
        <taxon>Peronosporaceae</taxon>
        <taxon>Phytophthora</taxon>
    </lineage>
</organism>
<dbReference type="EMBL" id="NBNE01000766">
    <property type="protein sequence ID" value="OWZ17365.1"/>
    <property type="molecule type" value="Genomic_DNA"/>
</dbReference>
<keyword evidence="2" id="KW-1185">Reference proteome</keyword>
<name>A0A225WIB5_9STRA</name>
<accession>A0A225WIB5</accession>
<proteinExistence type="predicted"/>
<evidence type="ECO:0000313" key="2">
    <source>
        <dbReference type="Proteomes" id="UP000198211"/>
    </source>
</evidence>
<dbReference type="STRING" id="4795.A0A225WIB5"/>